<evidence type="ECO:0000256" key="1">
    <source>
        <dbReference type="SAM" id="Phobius"/>
    </source>
</evidence>
<comment type="caution">
    <text evidence="3">The sequence shown here is derived from an EMBL/GenBank/DDBJ whole genome shotgun (WGS) entry which is preliminary data.</text>
</comment>
<evidence type="ECO:0000259" key="2">
    <source>
        <dbReference type="Pfam" id="PF01757"/>
    </source>
</evidence>
<dbReference type="GO" id="GO:0016747">
    <property type="term" value="F:acyltransferase activity, transferring groups other than amino-acyl groups"/>
    <property type="evidence" value="ECO:0007669"/>
    <property type="project" value="InterPro"/>
</dbReference>
<feature type="transmembrane region" description="Helical" evidence="1">
    <location>
        <begin position="12"/>
        <end position="31"/>
    </location>
</feature>
<keyword evidence="1" id="KW-0812">Transmembrane</keyword>
<evidence type="ECO:0000313" key="3">
    <source>
        <dbReference type="EMBL" id="KAA4400464.1"/>
    </source>
</evidence>
<keyword evidence="3" id="KW-0808">Transferase</keyword>
<protein>
    <submittedName>
        <fullName evidence="3">Acyltransferase family protein</fullName>
    </submittedName>
</protein>
<keyword evidence="1" id="KW-1133">Transmembrane helix</keyword>
<evidence type="ECO:0000313" key="4">
    <source>
        <dbReference type="EMBL" id="KAA4542909.1"/>
    </source>
</evidence>
<organism evidence="3">
    <name type="scientific">Bacteroides ovatus</name>
    <dbReference type="NCBI Taxonomy" id="28116"/>
    <lineage>
        <taxon>Bacteria</taxon>
        <taxon>Pseudomonadati</taxon>
        <taxon>Bacteroidota</taxon>
        <taxon>Bacteroidia</taxon>
        <taxon>Bacteroidales</taxon>
        <taxon>Bacteroidaceae</taxon>
        <taxon>Bacteroides</taxon>
    </lineage>
</organism>
<keyword evidence="1" id="KW-0472">Membrane</keyword>
<feature type="transmembrane region" description="Helical" evidence="1">
    <location>
        <begin position="43"/>
        <end position="64"/>
    </location>
</feature>
<reference evidence="3" key="1">
    <citation type="journal article" date="2019" name="Nat. Med.">
        <title>A library of human gut bacterial isolates paired with longitudinal multiomics data enables mechanistic microbiome research.</title>
        <authorList>
            <person name="Poyet M."/>
            <person name="Groussin M."/>
            <person name="Gibbons S.M."/>
            <person name="Avila-Pacheco J."/>
            <person name="Jiang X."/>
            <person name="Kearney S.M."/>
            <person name="Perrotta A.R."/>
            <person name="Berdy B."/>
            <person name="Zhao S."/>
            <person name="Lieberman T.D."/>
            <person name="Swanson P.K."/>
            <person name="Smith M."/>
            <person name="Roesemann S."/>
            <person name="Alexander J.E."/>
            <person name="Rich S.A."/>
            <person name="Livny J."/>
            <person name="Vlamakis H."/>
            <person name="Clish C."/>
            <person name="Bullock K."/>
            <person name="Deik A."/>
            <person name="Scott J."/>
            <person name="Pierce K.A."/>
            <person name="Xavier R.J."/>
            <person name="Alm E.J."/>
        </authorList>
    </citation>
    <scope>NUCLEOTIDE SEQUENCE</scope>
    <source>
        <strain evidence="4">BIOML-A39</strain>
        <strain evidence="3">BIOML-A68</strain>
    </source>
</reference>
<gene>
    <name evidence="4" type="ORF">F3C28_21290</name>
    <name evidence="3" type="ORF">F3C73_22120</name>
</gene>
<sequence length="68" mass="7763">MAKNRIDHIDIAKAIGIVLIISSHIVCTTNFSKDLLLTTYWNVLGSFYVPFFFLLSGIFTPPWARVIY</sequence>
<dbReference type="AlphaFoldDB" id="A0A641WPY7"/>
<dbReference type="RefSeq" id="WP_130060964.1">
    <property type="nucleotide sequence ID" value="NZ_JAHYNK010000022.1"/>
</dbReference>
<accession>A0A641WPY7</accession>
<keyword evidence="3" id="KW-0012">Acyltransferase</keyword>
<dbReference type="EMBL" id="VWGN01000020">
    <property type="protein sequence ID" value="KAA4542909.1"/>
    <property type="molecule type" value="Genomic_DNA"/>
</dbReference>
<dbReference type="EMBL" id="VWHP01000021">
    <property type="protein sequence ID" value="KAA4400464.1"/>
    <property type="molecule type" value="Genomic_DNA"/>
</dbReference>
<dbReference type="Pfam" id="PF01757">
    <property type="entry name" value="Acyl_transf_3"/>
    <property type="match status" value="1"/>
</dbReference>
<dbReference type="InterPro" id="IPR002656">
    <property type="entry name" value="Acyl_transf_3_dom"/>
</dbReference>
<feature type="domain" description="Acyltransferase 3" evidence="2">
    <location>
        <begin position="9"/>
        <end position="60"/>
    </location>
</feature>
<proteinExistence type="predicted"/>
<name>A0A641WPY7_BACOV</name>